<evidence type="ECO:0000256" key="2">
    <source>
        <dbReference type="ARBA" id="ARBA00022679"/>
    </source>
</evidence>
<dbReference type="GO" id="GO:0004016">
    <property type="term" value="F:adenylate cyclase activity"/>
    <property type="evidence" value="ECO:0007669"/>
    <property type="project" value="UniProtKB-ARBA"/>
</dbReference>
<accession>A0A9X2F865</accession>
<sequence length="917" mass="100100">MAELRTFVFSDLVGSVDLKSEMPGGSDAERDEAFVTQILSPHRDRIENFATDFGGRVVSTAGDGHFLVFADAASAARWAMEIVRTHEEKPLSSPLGTKAQVRISMHLGSPQIDPRDPHNFVGKAVDYAARLNDFSASGQILVSRAARAILEDAGLNGVEFHSHGRRDLKGIGKVEIHELLFDGRQPQDTRRTPKPEKPRDWTVHPDTVAYSKLAGILPDGGVPASTTTVRPTRLGNYELGALVGAGGMGDVFQARHSQFGRLRAVKVIKPHLVAAGQHEVVKRFYQEIKAIGGLEHPNIVVAIDSSTPDDETHFLVMEYVDGTSAGDLVERFGPMSVANACEVARQTAIGLDYIAQQGMVHRDIKPSNLMITSVASPHLLGADTPAVSHQQPLVKILDLGLALLVGDDHERLTRLDHRAMGTAMYMSPEQWRTTSVDIRSDIYSLGCTLYHLLSGKPPFLDSELRPEKAHEKGKVPPIRGGQQIPRPLWTVLRKALAKDPHERYQSPAELAEDLAQFAVGNTLVDLVEQSRHKPTNAPTQQGHASDTLAANGTHSDTLLAGRQLGSSLTATPAATRRWLWGAMAALAVAVAAGVWLADQVSRSEAQRAQDKRETAAFAAGVAAKNIATEINRRFDRLIDLSLSTAPVLPGPDGGKVSLQKYVQIVDDASRDPSLDAREFHELWKPLGVWLQGEKDDYDRRSPSESWFIVIRDGTQVARAPNSRSVGKNYAHRDYFHGQGTDLEEGATGVAPIELPHRSAVYESTSTKKMKVAFSVPVWDSSSLSINSQVAGVLAMSLDLGGFLALEDRLPPGKEVMLVDLRVDEIEGTPKRGLILHHNDLANRNKAGSLARLSEDLLVRVEKALKSGERLKIIDDYSDPLGRPGKGKFWCAVAPVEVLRNNDEVIPTDWVVLVQEEK</sequence>
<dbReference type="CDD" id="cd07302">
    <property type="entry name" value="CHD"/>
    <property type="match status" value="1"/>
</dbReference>
<evidence type="ECO:0000259" key="9">
    <source>
        <dbReference type="PROSITE" id="PS50125"/>
    </source>
</evidence>
<dbReference type="Pfam" id="PF00211">
    <property type="entry name" value="Guanylate_cyc"/>
    <property type="match status" value="1"/>
</dbReference>
<dbReference type="CDD" id="cd14014">
    <property type="entry name" value="STKc_PknB_like"/>
    <property type="match status" value="1"/>
</dbReference>
<keyword evidence="5 6" id="KW-0067">ATP-binding</keyword>
<dbReference type="Gene3D" id="1.10.510.10">
    <property type="entry name" value="Transferase(Phosphotransferase) domain 1"/>
    <property type="match status" value="1"/>
</dbReference>
<feature type="region of interest" description="Disordered" evidence="7">
    <location>
        <begin position="183"/>
        <end position="202"/>
    </location>
</feature>
<dbReference type="PROSITE" id="PS50125">
    <property type="entry name" value="GUANYLATE_CYCLASE_2"/>
    <property type="match status" value="1"/>
</dbReference>
<dbReference type="PANTHER" id="PTHR43289:SF6">
    <property type="entry name" value="SERINE_THREONINE-PROTEIN KINASE NEKL-3"/>
    <property type="match status" value="1"/>
</dbReference>
<comment type="caution">
    <text evidence="10">The sequence shown here is derived from an EMBL/GenBank/DDBJ whole genome shotgun (WGS) entry which is preliminary data.</text>
</comment>
<dbReference type="InterPro" id="IPR017441">
    <property type="entry name" value="Protein_kinase_ATP_BS"/>
</dbReference>
<comment type="subcellular location">
    <subcellularLocation>
        <location evidence="1">Membrane</location>
        <topology evidence="1">Single-pass membrane protein</topology>
    </subcellularLocation>
</comment>
<dbReference type="GO" id="GO:0016020">
    <property type="term" value="C:membrane"/>
    <property type="evidence" value="ECO:0007669"/>
    <property type="project" value="UniProtKB-SubCell"/>
</dbReference>
<dbReference type="EMBL" id="JAMXLR010000024">
    <property type="protein sequence ID" value="MCO6043473.1"/>
    <property type="molecule type" value="Genomic_DNA"/>
</dbReference>
<evidence type="ECO:0000256" key="3">
    <source>
        <dbReference type="ARBA" id="ARBA00022741"/>
    </source>
</evidence>
<evidence type="ECO:0000259" key="8">
    <source>
        <dbReference type="PROSITE" id="PS50011"/>
    </source>
</evidence>
<dbReference type="SMART" id="SM00220">
    <property type="entry name" value="S_TKc"/>
    <property type="match status" value="1"/>
</dbReference>
<dbReference type="InterPro" id="IPR000719">
    <property type="entry name" value="Prot_kinase_dom"/>
</dbReference>
<dbReference type="PROSITE" id="PS50011">
    <property type="entry name" value="PROTEIN_KINASE_DOM"/>
    <property type="match status" value="1"/>
</dbReference>
<protein>
    <submittedName>
        <fullName evidence="10">Protein kinase</fullName>
    </submittedName>
</protein>
<dbReference type="InterPro" id="IPR029787">
    <property type="entry name" value="Nucleotide_cyclase"/>
</dbReference>
<feature type="domain" description="Protein kinase" evidence="8">
    <location>
        <begin position="237"/>
        <end position="518"/>
    </location>
</feature>
<keyword evidence="3 6" id="KW-0547">Nucleotide-binding</keyword>
<dbReference type="PROSITE" id="PS00108">
    <property type="entry name" value="PROTEIN_KINASE_ST"/>
    <property type="match status" value="1"/>
</dbReference>
<keyword evidence="11" id="KW-1185">Reference proteome</keyword>
<evidence type="ECO:0000256" key="4">
    <source>
        <dbReference type="ARBA" id="ARBA00022777"/>
    </source>
</evidence>
<dbReference type="InterPro" id="IPR011009">
    <property type="entry name" value="Kinase-like_dom_sf"/>
</dbReference>
<feature type="binding site" evidence="6">
    <location>
        <position position="266"/>
    </location>
    <ligand>
        <name>ATP</name>
        <dbReference type="ChEBI" id="CHEBI:30616"/>
    </ligand>
</feature>
<evidence type="ECO:0000256" key="5">
    <source>
        <dbReference type="ARBA" id="ARBA00022840"/>
    </source>
</evidence>
<dbReference type="GO" id="GO:0005524">
    <property type="term" value="F:ATP binding"/>
    <property type="evidence" value="ECO:0007669"/>
    <property type="project" value="UniProtKB-UniRule"/>
</dbReference>
<organism evidence="10 11">
    <name type="scientific">Aeoliella straminimaris</name>
    <dbReference type="NCBI Taxonomy" id="2954799"/>
    <lineage>
        <taxon>Bacteria</taxon>
        <taxon>Pseudomonadati</taxon>
        <taxon>Planctomycetota</taxon>
        <taxon>Planctomycetia</taxon>
        <taxon>Pirellulales</taxon>
        <taxon>Lacipirellulaceae</taxon>
        <taxon>Aeoliella</taxon>
    </lineage>
</organism>
<evidence type="ECO:0000256" key="6">
    <source>
        <dbReference type="PROSITE-ProRule" id="PRU10141"/>
    </source>
</evidence>
<keyword evidence="4 10" id="KW-0418">Kinase</keyword>
<dbReference type="AlphaFoldDB" id="A0A9X2F865"/>
<feature type="domain" description="Guanylate cyclase" evidence="9">
    <location>
        <begin position="6"/>
        <end position="132"/>
    </location>
</feature>
<keyword evidence="2" id="KW-0808">Transferase</keyword>
<dbReference type="InterPro" id="IPR008271">
    <property type="entry name" value="Ser/Thr_kinase_AS"/>
</dbReference>
<dbReference type="Gene3D" id="3.30.70.1230">
    <property type="entry name" value="Nucleotide cyclase"/>
    <property type="match status" value="1"/>
</dbReference>
<dbReference type="Gene3D" id="3.30.200.20">
    <property type="entry name" value="Phosphorylase Kinase, domain 1"/>
    <property type="match status" value="1"/>
</dbReference>
<dbReference type="Pfam" id="PF00069">
    <property type="entry name" value="Pkinase"/>
    <property type="match status" value="1"/>
</dbReference>
<evidence type="ECO:0000313" key="10">
    <source>
        <dbReference type="EMBL" id="MCO6043473.1"/>
    </source>
</evidence>
<dbReference type="PROSITE" id="PS00107">
    <property type="entry name" value="PROTEIN_KINASE_ATP"/>
    <property type="match status" value="1"/>
</dbReference>
<evidence type="ECO:0000256" key="7">
    <source>
        <dbReference type="SAM" id="MobiDB-lite"/>
    </source>
</evidence>
<proteinExistence type="predicted"/>
<gene>
    <name evidence="10" type="ORF">NG895_06100</name>
</gene>
<dbReference type="SUPFAM" id="SSF55073">
    <property type="entry name" value="Nucleotide cyclase"/>
    <property type="match status" value="1"/>
</dbReference>
<feature type="compositionally biased region" description="Polar residues" evidence="7">
    <location>
        <begin position="536"/>
        <end position="551"/>
    </location>
</feature>
<dbReference type="Proteomes" id="UP001155241">
    <property type="component" value="Unassembled WGS sequence"/>
</dbReference>
<dbReference type="PANTHER" id="PTHR43289">
    <property type="entry name" value="MITOGEN-ACTIVATED PROTEIN KINASE KINASE KINASE 20-RELATED"/>
    <property type="match status" value="1"/>
</dbReference>
<name>A0A9X2F865_9BACT</name>
<dbReference type="RefSeq" id="WP_252851579.1">
    <property type="nucleotide sequence ID" value="NZ_JAMXLR010000024.1"/>
</dbReference>
<feature type="region of interest" description="Disordered" evidence="7">
    <location>
        <begin position="531"/>
        <end position="551"/>
    </location>
</feature>
<dbReference type="GO" id="GO:0004674">
    <property type="term" value="F:protein serine/threonine kinase activity"/>
    <property type="evidence" value="ECO:0007669"/>
    <property type="project" value="TreeGrafter"/>
</dbReference>
<evidence type="ECO:0000313" key="11">
    <source>
        <dbReference type="Proteomes" id="UP001155241"/>
    </source>
</evidence>
<dbReference type="InterPro" id="IPR001054">
    <property type="entry name" value="A/G_cyclase"/>
</dbReference>
<evidence type="ECO:0000256" key="1">
    <source>
        <dbReference type="ARBA" id="ARBA00004167"/>
    </source>
</evidence>
<dbReference type="SUPFAM" id="SSF56112">
    <property type="entry name" value="Protein kinase-like (PK-like)"/>
    <property type="match status" value="1"/>
</dbReference>
<dbReference type="GO" id="GO:0009190">
    <property type="term" value="P:cyclic nucleotide biosynthetic process"/>
    <property type="evidence" value="ECO:0007669"/>
    <property type="project" value="InterPro"/>
</dbReference>
<dbReference type="GO" id="GO:0035556">
    <property type="term" value="P:intracellular signal transduction"/>
    <property type="evidence" value="ECO:0007669"/>
    <property type="project" value="InterPro"/>
</dbReference>
<reference evidence="10" key="1">
    <citation type="submission" date="2022-06" db="EMBL/GenBank/DDBJ databases">
        <title>Aeoliella straminimaris, a novel planctomycete from sediments.</title>
        <authorList>
            <person name="Vitorino I.R."/>
            <person name="Lage O.M."/>
        </authorList>
    </citation>
    <scope>NUCLEOTIDE SEQUENCE</scope>
    <source>
        <strain evidence="10">ICT_H6.2</strain>
    </source>
</reference>